<dbReference type="RefSeq" id="WP_137697775.1">
    <property type="nucleotide sequence ID" value="NZ_CP061336.1"/>
</dbReference>
<dbReference type="InterPro" id="IPR046357">
    <property type="entry name" value="PPIase_dom_sf"/>
</dbReference>
<dbReference type="EC" id="5.2.1.8" evidence="2"/>
<keyword evidence="5 6" id="KW-0413">Isomerase</keyword>
<protein>
    <recommendedName>
        <fullName evidence="2">peptidylprolyl isomerase</fullName>
        <ecNumber evidence="2">5.2.1.8</ecNumber>
    </recommendedName>
</protein>
<dbReference type="AlphaFoldDB" id="A0A4U7JF94"/>
<dbReference type="PANTHER" id="PTHR47245:SF1">
    <property type="entry name" value="FOLDASE PROTEIN PRSA"/>
    <property type="match status" value="1"/>
</dbReference>
<dbReference type="Gene3D" id="3.10.50.40">
    <property type="match status" value="1"/>
</dbReference>
<dbReference type="OrthoDB" id="14196at2"/>
<keyword evidence="4" id="KW-0697">Rotamase</keyword>
<dbReference type="Gene3D" id="1.10.4030.10">
    <property type="entry name" value="Porin chaperone SurA, peptide-binding domain"/>
    <property type="match status" value="1"/>
</dbReference>
<keyword evidence="3" id="KW-0732">Signal</keyword>
<reference evidence="6 7" key="1">
    <citation type="submission" date="2020-09" db="EMBL/GenBank/DDBJ databases">
        <title>Characterization and genome sequencing of Ruminiclostridium sp. nov. MA18.</title>
        <authorList>
            <person name="Rettenmaier R."/>
            <person name="Kowollik M.-L."/>
            <person name="Liebl W."/>
            <person name="Zverlov V."/>
        </authorList>
    </citation>
    <scope>NUCLEOTIDE SEQUENCE [LARGE SCALE GENOMIC DNA]</scope>
    <source>
        <strain evidence="6 7">MA18</strain>
    </source>
</reference>
<dbReference type="GO" id="GO:0003755">
    <property type="term" value="F:peptidyl-prolyl cis-trans isomerase activity"/>
    <property type="evidence" value="ECO:0007669"/>
    <property type="project" value="UniProtKB-KW"/>
</dbReference>
<gene>
    <name evidence="6" type="ORF">EHE19_002560</name>
</gene>
<dbReference type="PANTHER" id="PTHR47245">
    <property type="entry name" value="PEPTIDYLPROLYL ISOMERASE"/>
    <property type="match status" value="1"/>
</dbReference>
<organism evidence="6 7">
    <name type="scientific">Ruminiclostridium herbifermentans</name>
    <dbReference type="NCBI Taxonomy" id="2488810"/>
    <lineage>
        <taxon>Bacteria</taxon>
        <taxon>Bacillati</taxon>
        <taxon>Bacillota</taxon>
        <taxon>Clostridia</taxon>
        <taxon>Eubacteriales</taxon>
        <taxon>Oscillospiraceae</taxon>
        <taxon>Ruminiclostridium</taxon>
    </lineage>
</organism>
<evidence type="ECO:0000256" key="2">
    <source>
        <dbReference type="ARBA" id="ARBA00013194"/>
    </source>
</evidence>
<dbReference type="EMBL" id="CP061336">
    <property type="protein sequence ID" value="QNU67433.1"/>
    <property type="molecule type" value="Genomic_DNA"/>
</dbReference>
<sequence>MENENVHENANVNEEAIENTIADTSTDAKENEIAATSVKGTAKKKGKKKSKGLIIGVFAALVIIAATVVLFIFKPWSAAYVATVDKYKITAPEYIVISKINMQQFLASAGVDANTTIDSYDWNQQKNGEAIKEQIQKDTLNQLQENKIMLIKAEEAGVKLSNEDINNIDSTIIQQYGSEEAAKESIKIDYGVTYNQFKDFYKGLILQQNYIQEEQKNSKIIVTDEEVKKYYDDNPELFEEVTISHIVLSTYDNNGAPVSEGKKSELKKQAENIVTQIKAGKDMKILATENNSSATADNIEMTFVKGQLSTQYAVLADLENWAFANDVGAVGIVDAAYGYDIVRVDKRAVKDFDEIKEDIKSNLKMAKFTEEITERLEGWKKDKKYEIIKNDKVLNKLNLELYGE</sequence>
<dbReference type="SUPFAM" id="SSF109998">
    <property type="entry name" value="Triger factor/SurA peptide-binding domain-like"/>
    <property type="match status" value="1"/>
</dbReference>
<dbReference type="Pfam" id="PF13616">
    <property type="entry name" value="Rotamase_3"/>
    <property type="match status" value="1"/>
</dbReference>
<evidence type="ECO:0000313" key="7">
    <source>
        <dbReference type="Proteomes" id="UP000306409"/>
    </source>
</evidence>
<dbReference type="InterPro" id="IPR027304">
    <property type="entry name" value="Trigger_fact/SurA_dom_sf"/>
</dbReference>
<dbReference type="InterPro" id="IPR050245">
    <property type="entry name" value="PrsA_foldase"/>
</dbReference>
<dbReference type="KEGG" id="rher:EHE19_002560"/>
<evidence type="ECO:0000256" key="5">
    <source>
        <dbReference type="ARBA" id="ARBA00023235"/>
    </source>
</evidence>
<evidence type="ECO:0000256" key="1">
    <source>
        <dbReference type="ARBA" id="ARBA00000971"/>
    </source>
</evidence>
<proteinExistence type="predicted"/>
<comment type="catalytic activity">
    <reaction evidence="1">
        <text>[protein]-peptidylproline (omega=180) = [protein]-peptidylproline (omega=0)</text>
        <dbReference type="Rhea" id="RHEA:16237"/>
        <dbReference type="Rhea" id="RHEA-COMP:10747"/>
        <dbReference type="Rhea" id="RHEA-COMP:10748"/>
        <dbReference type="ChEBI" id="CHEBI:83833"/>
        <dbReference type="ChEBI" id="CHEBI:83834"/>
        <dbReference type="EC" id="5.2.1.8"/>
    </reaction>
</comment>
<keyword evidence="7" id="KW-1185">Reference proteome</keyword>
<evidence type="ECO:0000313" key="6">
    <source>
        <dbReference type="EMBL" id="QNU67433.1"/>
    </source>
</evidence>
<evidence type="ECO:0000256" key="4">
    <source>
        <dbReference type="ARBA" id="ARBA00023110"/>
    </source>
</evidence>
<evidence type="ECO:0000256" key="3">
    <source>
        <dbReference type="ARBA" id="ARBA00022729"/>
    </source>
</evidence>
<accession>A0A4U7JF94</accession>
<dbReference type="SUPFAM" id="SSF54534">
    <property type="entry name" value="FKBP-like"/>
    <property type="match status" value="1"/>
</dbReference>
<name>A0A4U7JF94_9FIRM</name>
<dbReference type="Proteomes" id="UP000306409">
    <property type="component" value="Chromosome"/>
</dbReference>